<feature type="non-terminal residue" evidence="2">
    <location>
        <position position="1"/>
    </location>
</feature>
<feature type="signal peptide" evidence="1">
    <location>
        <begin position="1"/>
        <end position="19"/>
    </location>
</feature>
<organism evidence="2 3">
    <name type="scientific">Gossypium stocksii</name>
    <dbReference type="NCBI Taxonomy" id="47602"/>
    <lineage>
        <taxon>Eukaryota</taxon>
        <taxon>Viridiplantae</taxon>
        <taxon>Streptophyta</taxon>
        <taxon>Embryophyta</taxon>
        <taxon>Tracheophyta</taxon>
        <taxon>Spermatophyta</taxon>
        <taxon>Magnoliopsida</taxon>
        <taxon>eudicotyledons</taxon>
        <taxon>Gunneridae</taxon>
        <taxon>Pentapetalae</taxon>
        <taxon>rosids</taxon>
        <taxon>malvids</taxon>
        <taxon>Malvales</taxon>
        <taxon>Malvaceae</taxon>
        <taxon>Malvoideae</taxon>
        <taxon>Gossypium</taxon>
    </lineage>
</organism>
<evidence type="ECO:0000313" key="2">
    <source>
        <dbReference type="EMBL" id="KAH1122352.1"/>
    </source>
</evidence>
<name>A0A9D3WDZ7_9ROSI</name>
<evidence type="ECO:0000256" key="1">
    <source>
        <dbReference type="SAM" id="SignalP"/>
    </source>
</evidence>
<dbReference type="Proteomes" id="UP000828251">
    <property type="component" value="Unassembled WGS sequence"/>
</dbReference>
<keyword evidence="3" id="KW-1185">Reference proteome</keyword>
<dbReference type="AlphaFoldDB" id="A0A9D3WDZ7"/>
<protein>
    <submittedName>
        <fullName evidence="2">Uncharacterized protein</fullName>
    </submittedName>
</protein>
<sequence length="52" mass="6009">ISAFMLVSIVFIPIGVVSLFASRDVVEIIDRYELYVYRIASKMIRSHSYKVI</sequence>
<reference evidence="2 3" key="1">
    <citation type="journal article" date="2021" name="Plant Biotechnol. J.">
        <title>Multi-omics assisted identification of the key and species-specific regulatory components of drought-tolerant mechanisms in Gossypium stocksii.</title>
        <authorList>
            <person name="Yu D."/>
            <person name="Ke L."/>
            <person name="Zhang D."/>
            <person name="Wu Y."/>
            <person name="Sun Y."/>
            <person name="Mei J."/>
            <person name="Sun J."/>
            <person name="Sun Y."/>
        </authorList>
    </citation>
    <scope>NUCLEOTIDE SEQUENCE [LARGE SCALE GENOMIC DNA]</scope>
    <source>
        <strain evidence="3">cv. E1</strain>
        <tissue evidence="2">Leaf</tissue>
    </source>
</reference>
<gene>
    <name evidence="2" type="ORF">J1N35_005512</name>
</gene>
<dbReference type="OrthoDB" id="1705446at2759"/>
<proteinExistence type="predicted"/>
<evidence type="ECO:0000313" key="3">
    <source>
        <dbReference type="Proteomes" id="UP000828251"/>
    </source>
</evidence>
<accession>A0A9D3WDZ7</accession>
<feature type="chain" id="PRO_5038876610" evidence="1">
    <location>
        <begin position="20"/>
        <end position="52"/>
    </location>
</feature>
<comment type="caution">
    <text evidence="2">The sequence shown here is derived from an EMBL/GenBank/DDBJ whole genome shotgun (WGS) entry which is preliminary data.</text>
</comment>
<keyword evidence="1" id="KW-0732">Signal</keyword>
<dbReference type="EMBL" id="JAIQCV010000002">
    <property type="protein sequence ID" value="KAH1122352.1"/>
    <property type="molecule type" value="Genomic_DNA"/>
</dbReference>